<organism evidence="1">
    <name type="scientific">Arundo donax</name>
    <name type="common">Giant reed</name>
    <name type="synonym">Donax arundinaceus</name>
    <dbReference type="NCBI Taxonomy" id="35708"/>
    <lineage>
        <taxon>Eukaryota</taxon>
        <taxon>Viridiplantae</taxon>
        <taxon>Streptophyta</taxon>
        <taxon>Embryophyta</taxon>
        <taxon>Tracheophyta</taxon>
        <taxon>Spermatophyta</taxon>
        <taxon>Magnoliopsida</taxon>
        <taxon>Liliopsida</taxon>
        <taxon>Poales</taxon>
        <taxon>Poaceae</taxon>
        <taxon>PACMAD clade</taxon>
        <taxon>Arundinoideae</taxon>
        <taxon>Arundineae</taxon>
        <taxon>Arundo</taxon>
    </lineage>
</organism>
<name>A0A0A8ZGE7_ARUDO</name>
<dbReference type="EMBL" id="GBRH01259431">
    <property type="protein sequence ID" value="JAD38464.1"/>
    <property type="molecule type" value="Transcribed_RNA"/>
</dbReference>
<sequence>MNTAQSFVALILEASFNIR</sequence>
<reference evidence="1" key="1">
    <citation type="submission" date="2014-09" db="EMBL/GenBank/DDBJ databases">
        <authorList>
            <person name="Magalhaes I.L.F."/>
            <person name="Oliveira U."/>
            <person name="Santos F.R."/>
            <person name="Vidigal T.H.D.A."/>
            <person name="Brescovit A.D."/>
            <person name="Santos A.J."/>
        </authorList>
    </citation>
    <scope>NUCLEOTIDE SEQUENCE</scope>
    <source>
        <tissue evidence="1">Shoot tissue taken approximately 20 cm above the soil surface</tissue>
    </source>
</reference>
<protein>
    <submittedName>
        <fullName evidence="1">Uncharacterized protein</fullName>
    </submittedName>
</protein>
<dbReference type="AlphaFoldDB" id="A0A0A8ZGE7"/>
<proteinExistence type="predicted"/>
<accession>A0A0A8ZGE7</accession>
<evidence type="ECO:0000313" key="1">
    <source>
        <dbReference type="EMBL" id="JAD38464.1"/>
    </source>
</evidence>
<reference evidence="1" key="2">
    <citation type="journal article" date="2015" name="Data Brief">
        <title>Shoot transcriptome of the giant reed, Arundo donax.</title>
        <authorList>
            <person name="Barrero R.A."/>
            <person name="Guerrero F.D."/>
            <person name="Moolhuijzen P."/>
            <person name="Goolsby J.A."/>
            <person name="Tidwell J."/>
            <person name="Bellgard S.E."/>
            <person name="Bellgard M.I."/>
        </authorList>
    </citation>
    <scope>NUCLEOTIDE SEQUENCE</scope>
    <source>
        <tissue evidence="1">Shoot tissue taken approximately 20 cm above the soil surface</tissue>
    </source>
</reference>